<dbReference type="Gene3D" id="3.40.50.300">
    <property type="entry name" value="P-loop containing nucleotide triphosphate hydrolases"/>
    <property type="match status" value="1"/>
</dbReference>
<keyword evidence="1" id="KW-0677">Repeat</keyword>
<evidence type="ECO:0000313" key="8">
    <source>
        <dbReference type="Proteomes" id="UP000190312"/>
    </source>
</evidence>
<dbReference type="SMART" id="SM00248">
    <property type="entry name" value="ANK"/>
    <property type="match status" value="6"/>
</dbReference>
<comment type="caution">
    <text evidence="7">The sequence shown here is derived from an EMBL/GenBank/DDBJ whole genome shotgun (WGS) entry which is preliminary data.</text>
</comment>
<dbReference type="EMBL" id="MKZY01000001">
    <property type="protein sequence ID" value="OOO14078.1"/>
    <property type="molecule type" value="Genomic_DNA"/>
</dbReference>
<evidence type="ECO:0000259" key="5">
    <source>
        <dbReference type="Pfam" id="PF22939"/>
    </source>
</evidence>
<dbReference type="InterPro" id="IPR002110">
    <property type="entry name" value="Ankyrin_rpt"/>
</dbReference>
<keyword evidence="4" id="KW-0472">Membrane</keyword>
<dbReference type="InterPro" id="IPR053137">
    <property type="entry name" value="NLR-like"/>
</dbReference>
<dbReference type="InterPro" id="IPR035994">
    <property type="entry name" value="Nucleoside_phosphorylase_sf"/>
</dbReference>
<feature type="region of interest" description="Disordered" evidence="3">
    <location>
        <begin position="1202"/>
        <end position="1232"/>
    </location>
</feature>
<dbReference type="SUPFAM" id="SSF53167">
    <property type="entry name" value="Purine and uridine phosphorylases"/>
    <property type="match status" value="1"/>
</dbReference>
<dbReference type="InterPro" id="IPR036770">
    <property type="entry name" value="Ankyrin_rpt-contain_sf"/>
</dbReference>
<feature type="domain" description="GPI inositol-deacylase winged helix" evidence="5">
    <location>
        <begin position="685"/>
        <end position="762"/>
    </location>
</feature>
<dbReference type="InterPro" id="IPR027417">
    <property type="entry name" value="P-loop_NTPase"/>
</dbReference>
<dbReference type="Gene3D" id="3.40.50.1580">
    <property type="entry name" value="Nucleoside phosphorylase domain"/>
    <property type="match status" value="1"/>
</dbReference>
<evidence type="ECO:0000256" key="3">
    <source>
        <dbReference type="SAM" id="MobiDB-lite"/>
    </source>
</evidence>
<dbReference type="Pfam" id="PF22939">
    <property type="entry name" value="WHD_GPIID"/>
    <property type="match status" value="1"/>
</dbReference>
<evidence type="ECO:0000313" key="7">
    <source>
        <dbReference type="EMBL" id="OOO14078.1"/>
    </source>
</evidence>
<dbReference type="eggNOG" id="KOG4177">
    <property type="taxonomic scope" value="Eukaryota"/>
</dbReference>
<dbReference type="Pfam" id="PF09962">
    <property type="entry name" value="DUF2196"/>
    <property type="match status" value="1"/>
</dbReference>
<dbReference type="PANTHER" id="PTHR46082:SF11">
    <property type="entry name" value="AAA+ ATPASE DOMAIN-CONTAINING PROTEIN-RELATED"/>
    <property type="match status" value="1"/>
</dbReference>
<keyword evidence="2" id="KW-0040">ANK repeat</keyword>
<accession>A0A1S9DYE5</accession>
<dbReference type="InterPro" id="IPR019240">
    <property type="entry name" value="DUF2196"/>
</dbReference>
<evidence type="ECO:0000256" key="4">
    <source>
        <dbReference type="SAM" id="Phobius"/>
    </source>
</evidence>
<dbReference type="Pfam" id="PF12796">
    <property type="entry name" value="Ank_2"/>
    <property type="match status" value="1"/>
</dbReference>
<name>A0A1S9DYE5_ASPOZ</name>
<dbReference type="SUPFAM" id="SSF52540">
    <property type="entry name" value="P-loop containing nucleoside triphosphate hydrolases"/>
    <property type="match status" value="1"/>
</dbReference>
<dbReference type="Gene3D" id="1.25.40.20">
    <property type="entry name" value="Ankyrin repeat-containing domain"/>
    <property type="match status" value="1"/>
</dbReference>
<keyword evidence="4" id="KW-1133">Transmembrane helix</keyword>
<proteinExistence type="predicted"/>
<dbReference type="VEuPathDB" id="FungiDB:AO090023000489"/>
<dbReference type="GO" id="GO:0009116">
    <property type="term" value="P:nucleoside metabolic process"/>
    <property type="evidence" value="ECO:0007669"/>
    <property type="project" value="InterPro"/>
</dbReference>
<dbReference type="GO" id="GO:0003824">
    <property type="term" value="F:catalytic activity"/>
    <property type="evidence" value="ECO:0007669"/>
    <property type="project" value="InterPro"/>
</dbReference>
<feature type="transmembrane region" description="Helical" evidence="4">
    <location>
        <begin position="209"/>
        <end position="230"/>
    </location>
</feature>
<dbReference type="InterPro" id="IPR056884">
    <property type="entry name" value="NPHP3-like_N"/>
</dbReference>
<organism evidence="7 8">
    <name type="scientific">Aspergillus oryzae</name>
    <name type="common">Yellow koji mold</name>
    <dbReference type="NCBI Taxonomy" id="5062"/>
    <lineage>
        <taxon>Eukaryota</taxon>
        <taxon>Fungi</taxon>
        <taxon>Dikarya</taxon>
        <taxon>Ascomycota</taxon>
        <taxon>Pezizomycotina</taxon>
        <taxon>Eurotiomycetes</taxon>
        <taxon>Eurotiomycetidae</taxon>
        <taxon>Eurotiales</taxon>
        <taxon>Aspergillaceae</taxon>
        <taxon>Aspergillus</taxon>
        <taxon>Aspergillus subgen. Circumdati</taxon>
    </lineage>
</organism>
<gene>
    <name evidence="7" type="ORF">OAory_01026730</name>
</gene>
<dbReference type="PANTHER" id="PTHR46082">
    <property type="entry name" value="ATP/GTP-BINDING PROTEIN-RELATED"/>
    <property type="match status" value="1"/>
</dbReference>
<feature type="domain" description="Nephrocystin 3-like N-terminal" evidence="6">
    <location>
        <begin position="410"/>
        <end position="575"/>
    </location>
</feature>
<dbReference type="Pfam" id="PF24883">
    <property type="entry name" value="NPHP3_N"/>
    <property type="match status" value="1"/>
</dbReference>
<keyword evidence="4" id="KW-0812">Transmembrane</keyword>
<dbReference type="InterPro" id="IPR054471">
    <property type="entry name" value="GPIID_WHD"/>
</dbReference>
<dbReference type="Proteomes" id="UP000190312">
    <property type="component" value="Unassembled WGS sequence"/>
</dbReference>
<dbReference type="NCBIfam" id="TIGR03833">
    <property type="entry name" value="YwbE family protein"/>
    <property type="match status" value="1"/>
</dbReference>
<evidence type="ECO:0000259" key="6">
    <source>
        <dbReference type="Pfam" id="PF24883"/>
    </source>
</evidence>
<dbReference type="OrthoDB" id="195446at2759"/>
<evidence type="ECO:0000256" key="2">
    <source>
        <dbReference type="PROSITE-ProRule" id="PRU00023"/>
    </source>
</evidence>
<protein>
    <submittedName>
        <fullName evidence="7">Uncharacterized protein</fullName>
    </submittedName>
</protein>
<dbReference type="PROSITE" id="PS50088">
    <property type="entry name" value="ANK_REPEAT"/>
    <property type="match status" value="1"/>
</dbReference>
<feature type="repeat" description="ANK" evidence="2">
    <location>
        <begin position="939"/>
        <end position="971"/>
    </location>
</feature>
<sequence>MATQADTKSRSHNEYTVGWICTLLKEQTAATSMLDQRHPSLPQPSNDPNTYTLGSIGKHNIVITCLPRGRYGTNSAATVAIQMVRTFPSIKVGLMVGIGGGIPPKVRLGDVVVSTPVGEFPGVVQWDMGKTKDGSFERTGALNNPPTSLLTALTKLETEHDLYGTKIPESLEELKQKWPKLAPTYLKCDSLEDPLHAHEFHHSRGRRQVILSLWEMILAFVTYLLGWWVFTPRHRGSNRVASNATNIVGDGSQSQPGDVRVHYGLIASGNRVINDATFRDKLDRQFGGHVLCVETEAAGLMNDFPCIVIRGIFNYADSHKNNKWQGYAATVAAAFAKELLEYVKPSDVDEERPVKDFLDQILETVSRNGADLKVMRSKLARKEDQDILDWLTPIDYGPKQSDIFRRRQPGTGQWLLLSAEFQKWFNTSHQTLFCSGIPGAGKTVLTSIVINSLINFFPQDSTVGIAYIYCNFQRKDEQNIDHLLASLLKQLTERCFSLPESVRDLFNHNKVQKMRPSLEDISGALHSVVAKYSRIFIAVDALDECQTSEGCRMRFLSELSSLQAKNGVNIFATSRVDVEIGKAFTKAAYLKVYARDNDIEMYLDERMRLQHSDIFDDTIRRIIKRDVIKATDGMFLLAELHMNSLVSLPTRGHVKDALQNLTNRIEKLDDIYEQAMIRIEDHGKESQDLAKQILSWIVYARRPLLTLELQHALAVRPHTTELDKDYIPNINILQSLCAGLVTIDEENDTIRLVHYTAQEYFQRTRQRWFLGGESEITRSCVTYLSYSAFQRGPCDTDEEFEKRLQSYPLYNYASQYWGHHARGALTLCPEVMEFLKISEVSYRTYLAASFGAEEAVKTLLQKRAEPDASDSYGRTLSSYASQNEHSAIIKLLLEQGIGADSLSNEELIPLLHAVGYSHTTILVQPLATERVDQGYKNSCGRTPLSSAAWNGYDAVVRLLLEIGADVESKGTLYKGTPLLLAAENRHEAVVRLLLGMKKVTADGKGNCGRAPLLYAIKNGYGAVVTSILSDSVVDQNQIDHGGSTLYSIGVRNSHAEVVKILLDTEIVACDSWGYFGRSVFWWAKGRGNGDIEKILFDYAKKRGISLCGDENGERIIEKPVHHHLQKPQIQPQQNNNPQHPKYIMPRVPTTREVVPGAPVNIILKADQPTGRTVSGTIADVLTRGNHPRGIKVRLTDGRVGRVQSMGTGGSCPPPDPTQGQRTRRTTSEAELPSQNIGLDAYMVSTRPRRGARRDEPQQPVHDGSVVTCPVCGVFEGDETAVAHHVAGHFAD</sequence>
<evidence type="ECO:0000256" key="1">
    <source>
        <dbReference type="ARBA" id="ARBA00022737"/>
    </source>
</evidence>
<dbReference type="VEuPathDB" id="FungiDB:AO090023000490"/>
<dbReference type="PROSITE" id="PS50297">
    <property type="entry name" value="ANK_REP_REGION"/>
    <property type="match status" value="1"/>
</dbReference>
<dbReference type="SUPFAM" id="SSF48403">
    <property type="entry name" value="Ankyrin repeat"/>
    <property type="match status" value="1"/>
</dbReference>
<reference evidence="7 8" key="1">
    <citation type="submission" date="2016-10" db="EMBL/GenBank/DDBJ databases">
        <title>Genome sequencing of Aspergillus oryzae BCC7051.</title>
        <authorList>
            <person name="Thammarongtham C."/>
            <person name="Vorapreeda T."/>
            <person name="Nookaew I."/>
            <person name="Srisuk T."/>
            <person name="Land M."/>
            <person name="Jeennor S."/>
            <person name="Laoteng K."/>
        </authorList>
    </citation>
    <scope>NUCLEOTIDE SEQUENCE [LARGE SCALE GENOMIC DNA]</scope>
    <source>
        <strain evidence="7 8">BCC7051</strain>
    </source>
</reference>